<dbReference type="InterPro" id="IPR036640">
    <property type="entry name" value="ABC1_TM_sf"/>
</dbReference>
<keyword evidence="2 7" id="KW-0812">Transmembrane</keyword>
<evidence type="ECO:0000313" key="9">
    <source>
        <dbReference type="EMBL" id="KAG6371819.1"/>
    </source>
</evidence>
<dbReference type="AlphaFoldDB" id="A0A8I2YH08"/>
<evidence type="ECO:0000259" key="8">
    <source>
        <dbReference type="PROSITE" id="PS50929"/>
    </source>
</evidence>
<accession>A0A8I2YH08</accession>
<gene>
    <name evidence="9" type="ORF">JVT61DRAFT_9180</name>
</gene>
<keyword evidence="4" id="KW-0067">ATP-binding</keyword>
<dbReference type="GO" id="GO:0016020">
    <property type="term" value="C:membrane"/>
    <property type="evidence" value="ECO:0007669"/>
    <property type="project" value="InterPro"/>
</dbReference>
<keyword evidence="5 7" id="KW-1133">Transmembrane helix</keyword>
<keyword evidence="10" id="KW-1185">Reference proteome</keyword>
<evidence type="ECO:0000256" key="1">
    <source>
        <dbReference type="ARBA" id="ARBA00022448"/>
    </source>
</evidence>
<dbReference type="Proteomes" id="UP000683000">
    <property type="component" value="Unassembled WGS sequence"/>
</dbReference>
<dbReference type="PANTHER" id="PTHR24223:SF356">
    <property type="entry name" value="ATP-BINDING CASSETTE TRANSPORTER ABC4"/>
    <property type="match status" value="1"/>
</dbReference>
<name>A0A8I2YH08_9AGAM</name>
<dbReference type="OrthoDB" id="6500128at2759"/>
<dbReference type="PANTHER" id="PTHR24223">
    <property type="entry name" value="ATP-BINDING CASSETTE SUB-FAMILY C"/>
    <property type="match status" value="1"/>
</dbReference>
<sequence>MGVVGAWIGRIYMKAQLSAKREMSNAKAPVLGHLGAAMADLTSIRAYGAEDAMVRESLARIDEYTRSARMVYNLNSWVSVRVDALGALFAAALAAYLVYGPERHRAANIGLSLTMAVAFSFCGGQQSVDSYIKIEQEPKPNESGIPTACWPASGDLRVENLSARYSPNGPEVLHGLSFHIKSGERVGIVGRTGSGKSSLTLSLLRCIPTEGRVYLDGMLTSEIDLDASRSRVTIIPQIPEFLSGTLRRNLDPFEEHDDATLSSSSILRDCFLCKKTRKRVGHA</sequence>
<dbReference type="InterPro" id="IPR050173">
    <property type="entry name" value="ABC_transporter_C-like"/>
</dbReference>
<keyword evidence="3" id="KW-0547">Nucleotide-binding</keyword>
<feature type="transmembrane region" description="Helical" evidence="7">
    <location>
        <begin position="78"/>
        <end position="99"/>
    </location>
</feature>
<dbReference type="Gene3D" id="3.40.50.300">
    <property type="entry name" value="P-loop containing nucleotide triphosphate hydrolases"/>
    <property type="match status" value="1"/>
</dbReference>
<organism evidence="9 10">
    <name type="scientific">Boletus reticuloceps</name>
    <dbReference type="NCBI Taxonomy" id="495285"/>
    <lineage>
        <taxon>Eukaryota</taxon>
        <taxon>Fungi</taxon>
        <taxon>Dikarya</taxon>
        <taxon>Basidiomycota</taxon>
        <taxon>Agaricomycotina</taxon>
        <taxon>Agaricomycetes</taxon>
        <taxon>Agaricomycetidae</taxon>
        <taxon>Boletales</taxon>
        <taxon>Boletineae</taxon>
        <taxon>Boletaceae</taxon>
        <taxon>Boletoideae</taxon>
        <taxon>Boletus</taxon>
    </lineage>
</organism>
<evidence type="ECO:0000256" key="4">
    <source>
        <dbReference type="ARBA" id="ARBA00022840"/>
    </source>
</evidence>
<feature type="domain" description="ABC transmembrane type-1" evidence="8">
    <location>
        <begin position="1"/>
        <end position="125"/>
    </location>
</feature>
<dbReference type="GO" id="GO:0005524">
    <property type="term" value="F:ATP binding"/>
    <property type="evidence" value="ECO:0007669"/>
    <property type="project" value="UniProtKB-KW"/>
</dbReference>
<evidence type="ECO:0000256" key="2">
    <source>
        <dbReference type="ARBA" id="ARBA00022692"/>
    </source>
</evidence>
<dbReference type="InterPro" id="IPR011527">
    <property type="entry name" value="ABC1_TM_dom"/>
</dbReference>
<keyword evidence="9" id="KW-0378">Hydrolase</keyword>
<evidence type="ECO:0000256" key="3">
    <source>
        <dbReference type="ARBA" id="ARBA00022741"/>
    </source>
</evidence>
<evidence type="ECO:0000256" key="7">
    <source>
        <dbReference type="SAM" id="Phobius"/>
    </source>
</evidence>
<keyword evidence="1" id="KW-0813">Transport</keyword>
<dbReference type="GO" id="GO:0140359">
    <property type="term" value="F:ABC-type transporter activity"/>
    <property type="evidence" value="ECO:0007669"/>
    <property type="project" value="InterPro"/>
</dbReference>
<keyword evidence="6 7" id="KW-0472">Membrane</keyword>
<dbReference type="SUPFAM" id="SSF90123">
    <property type="entry name" value="ABC transporter transmembrane region"/>
    <property type="match status" value="1"/>
</dbReference>
<dbReference type="SUPFAM" id="SSF52540">
    <property type="entry name" value="P-loop containing nucleoside triphosphate hydrolases"/>
    <property type="match status" value="1"/>
</dbReference>
<comment type="caution">
    <text evidence="9">The sequence shown here is derived from an EMBL/GenBank/DDBJ whole genome shotgun (WGS) entry which is preliminary data.</text>
</comment>
<reference evidence="9" key="1">
    <citation type="submission" date="2021-03" db="EMBL/GenBank/DDBJ databases">
        <title>Evolutionary innovations through gain and loss of genes in the ectomycorrhizal Boletales.</title>
        <authorList>
            <person name="Wu G."/>
            <person name="Miyauchi S."/>
            <person name="Morin E."/>
            <person name="Yang Z.-L."/>
            <person name="Xu J."/>
            <person name="Martin F.M."/>
        </authorList>
    </citation>
    <scope>NUCLEOTIDE SEQUENCE</scope>
    <source>
        <strain evidence="9">BR01</strain>
    </source>
</reference>
<protein>
    <submittedName>
        <fullName evidence="9">P-loop containing nucleoside triphosphate hydrolase protein</fullName>
    </submittedName>
</protein>
<evidence type="ECO:0000256" key="5">
    <source>
        <dbReference type="ARBA" id="ARBA00022989"/>
    </source>
</evidence>
<dbReference type="GO" id="GO:0016887">
    <property type="term" value="F:ATP hydrolysis activity"/>
    <property type="evidence" value="ECO:0007669"/>
    <property type="project" value="InterPro"/>
</dbReference>
<evidence type="ECO:0000256" key="6">
    <source>
        <dbReference type="ARBA" id="ARBA00023136"/>
    </source>
</evidence>
<dbReference type="PROSITE" id="PS50929">
    <property type="entry name" value="ABC_TM1F"/>
    <property type="match status" value="1"/>
</dbReference>
<dbReference type="Pfam" id="PF00664">
    <property type="entry name" value="ABC_membrane"/>
    <property type="match status" value="1"/>
</dbReference>
<evidence type="ECO:0000313" key="10">
    <source>
        <dbReference type="Proteomes" id="UP000683000"/>
    </source>
</evidence>
<proteinExistence type="predicted"/>
<dbReference type="InterPro" id="IPR027417">
    <property type="entry name" value="P-loop_NTPase"/>
</dbReference>
<dbReference type="EMBL" id="JAGFBS010000032">
    <property type="protein sequence ID" value="KAG6371819.1"/>
    <property type="molecule type" value="Genomic_DNA"/>
</dbReference>
<dbReference type="Gene3D" id="1.20.1560.10">
    <property type="entry name" value="ABC transporter type 1, transmembrane domain"/>
    <property type="match status" value="1"/>
</dbReference>
<dbReference type="Pfam" id="PF00005">
    <property type="entry name" value="ABC_tran"/>
    <property type="match status" value="1"/>
</dbReference>
<dbReference type="InterPro" id="IPR003439">
    <property type="entry name" value="ABC_transporter-like_ATP-bd"/>
</dbReference>